<gene>
    <name evidence="2" type="ORF">AAFF_G00142720</name>
</gene>
<sequence>MDLKYNSRSSGYQAPAHTYPYSSYKPSPSESRGYASGYQSESTSPLPPHRLSIAACPQDTAQSDCLVLPQVGRKLSPGHLQRNPAVQGTGSNHRSPSPVPKGHSTLTFHLSTNYYLLNTSPIPYTAVHGCHHPRPSPRSPKNSTCPPPIGPPVVPPVGPAKGSHRPDETRVSAKFVQDSSQFWYKPSISRD</sequence>
<comment type="caution">
    <text evidence="2">The sequence shown here is derived from an EMBL/GenBank/DDBJ whole genome shotgun (WGS) entry which is preliminary data.</text>
</comment>
<dbReference type="AlphaFoldDB" id="A0AAD7WWW0"/>
<keyword evidence="3" id="KW-1185">Reference proteome</keyword>
<evidence type="ECO:0000256" key="1">
    <source>
        <dbReference type="SAM" id="MobiDB-lite"/>
    </source>
</evidence>
<evidence type="ECO:0000313" key="3">
    <source>
        <dbReference type="Proteomes" id="UP001221898"/>
    </source>
</evidence>
<dbReference type="EMBL" id="JAINUG010000020">
    <property type="protein sequence ID" value="KAJ8412005.1"/>
    <property type="molecule type" value="Genomic_DNA"/>
</dbReference>
<feature type="compositionally biased region" description="Pro residues" evidence="1">
    <location>
        <begin position="145"/>
        <end position="158"/>
    </location>
</feature>
<feature type="compositionally biased region" description="Polar residues" evidence="1">
    <location>
        <begin position="1"/>
        <end position="12"/>
    </location>
</feature>
<feature type="region of interest" description="Disordered" evidence="1">
    <location>
        <begin position="75"/>
        <end position="104"/>
    </location>
</feature>
<evidence type="ECO:0000313" key="2">
    <source>
        <dbReference type="EMBL" id="KAJ8412005.1"/>
    </source>
</evidence>
<feature type="compositionally biased region" description="Polar residues" evidence="1">
    <location>
        <begin position="84"/>
        <end position="95"/>
    </location>
</feature>
<reference evidence="2" key="1">
    <citation type="journal article" date="2023" name="Science">
        <title>Genome structures resolve the early diversification of teleost fishes.</title>
        <authorList>
            <person name="Parey E."/>
            <person name="Louis A."/>
            <person name="Montfort J."/>
            <person name="Bouchez O."/>
            <person name="Roques C."/>
            <person name="Iampietro C."/>
            <person name="Lluch J."/>
            <person name="Castinel A."/>
            <person name="Donnadieu C."/>
            <person name="Desvignes T."/>
            <person name="Floi Bucao C."/>
            <person name="Jouanno E."/>
            <person name="Wen M."/>
            <person name="Mejri S."/>
            <person name="Dirks R."/>
            <person name="Jansen H."/>
            <person name="Henkel C."/>
            <person name="Chen W.J."/>
            <person name="Zahm M."/>
            <person name="Cabau C."/>
            <person name="Klopp C."/>
            <person name="Thompson A.W."/>
            <person name="Robinson-Rechavi M."/>
            <person name="Braasch I."/>
            <person name="Lecointre G."/>
            <person name="Bobe J."/>
            <person name="Postlethwait J.H."/>
            <person name="Berthelot C."/>
            <person name="Roest Crollius H."/>
            <person name="Guiguen Y."/>
        </authorList>
    </citation>
    <scope>NUCLEOTIDE SEQUENCE</scope>
    <source>
        <strain evidence="2">NC1722</strain>
    </source>
</reference>
<protein>
    <submittedName>
        <fullName evidence="2">Uncharacterized protein</fullName>
    </submittedName>
</protein>
<feature type="compositionally biased region" description="Low complexity" evidence="1">
    <location>
        <begin position="19"/>
        <end position="31"/>
    </location>
</feature>
<proteinExistence type="predicted"/>
<name>A0AAD7WWW0_9TELE</name>
<dbReference type="Proteomes" id="UP001221898">
    <property type="component" value="Unassembled WGS sequence"/>
</dbReference>
<organism evidence="2 3">
    <name type="scientific">Aldrovandia affinis</name>
    <dbReference type="NCBI Taxonomy" id="143900"/>
    <lineage>
        <taxon>Eukaryota</taxon>
        <taxon>Metazoa</taxon>
        <taxon>Chordata</taxon>
        <taxon>Craniata</taxon>
        <taxon>Vertebrata</taxon>
        <taxon>Euteleostomi</taxon>
        <taxon>Actinopterygii</taxon>
        <taxon>Neopterygii</taxon>
        <taxon>Teleostei</taxon>
        <taxon>Notacanthiformes</taxon>
        <taxon>Halosauridae</taxon>
        <taxon>Aldrovandia</taxon>
    </lineage>
</organism>
<feature type="region of interest" description="Disordered" evidence="1">
    <location>
        <begin position="130"/>
        <end position="174"/>
    </location>
</feature>
<accession>A0AAD7WWW0</accession>
<feature type="region of interest" description="Disordered" evidence="1">
    <location>
        <begin position="1"/>
        <end position="52"/>
    </location>
</feature>